<evidence type="ECO:0000256" key="6">
    <source>
        <dbReference type="ARBA" id="ARBA00023242"/>
    </source>
</evidence>
<dbReference type="PROSITE" id="PS00028">
    <property type="entry name" value="ZINC_FINGER_C2H2_1"/>
    <property type="match status" value="3"/>
</dbReference>
<evidence type="ECO:0000256" key="5">
    <source>
        <dbReference type="ARBA" id="ARBA00022833"/>
    </source>
</evidence>
<dbReference type="EMBL" id="JAWJWE010000001">
    <property type="protein sequence ID" value="KAK6645431.1"/>
    <property type="molecule type" value="Genomic_DNA"/>
</dbReference>
<accession>A0AAN8XSL3</accession>
<dbReference type="Gene3D" id="3.30.160.60">
    <property type="entry name" value="Classic Zinc Finger"/>
    <property type="match status" value="3"/>
</dbReference>
<dbReference type="GO" id="GO:0000978">
    <property type="term" value="F:RNA polymerase II cis-regulatory region sequence-specific DNA binding"/>
    <property type="evidence" value="ECO:0007669"/>
    <property type="project" value="TreeGrafter"/>
</dbReference>
<evidence type="ECO:0000256" key="4">
    <source>
        <dbReference type="ARBA" id="ARBA00022771"/>
    </source>
</evidence>
<protein>
    <submittedName>
        <fullName evidence="9">Krueppel-like factor 3</fullName>
    </submittedName>
</protein>
<dbReference type="InterPro" id="IPR036236">
    <property type="entry name" value="Znf_C2H2_sf"/>
</dbReference>
<dbReference type="GO" id="GO:0005634">
    <property type="term" value="C:nucleus"/>
    <property type="evidence" value="ECO:0007669"/>
    <property type="project" value="UniProtKB-SubCell"/>
</dbReference>
<evidence type="ECO:0000313" key="9">
    <source>
        <dbReference type="EMBL" id="KAK6645431.1"/>
    </source>
</evidence>
<keyword evidence="4 7" id="KW-0863">Zinc-finger</keyword>
<evidence type="ECO:0000256" key="2">
    <source>
        <dbReference type="ARBA" id="ARBA00022723"/>
    </source>
</evidence>
<dbReference type="AlphaFoldDB" id="A0AAN8XSL3"/>
<dbReference type="FunFam" id="3.30.160.60:FF:000264">
    <property type="entry name" value="Zinc finger protein 236"/>
    <property type="match status" value="1"/>
</dbReference>
<dbReference type="FunFam" id="3.30.160.60:FF:000021">
    <property type="entry name" value="Basic krueppel-like factor 3"/>
    <property type="match status" value="1"/>
</dbReference>
<name>A0AAN8XSL3_POLSC</name>
<evidence type="ECO:0000256" key="1">
    <source>
        <dbReference type="ARBA" id="ARBA00004123"/>
    </source>
</evidence>
<dbReference type="PANTHER" id="PTHR23235:SF48">
    <property type="entry name" value="KRUEPPEL-LIKE FACTOR 3"/>
    <property type="match status" value="1"/>
</dbReference>
<gene>
    <name evidence="9" type="primary">KLF3</name>
    <name evidence="9" type="ORF">RUM43_001708</name>
</gene>
<comment type="subcellular location">
    <subcellularLocation>
        <location evidence="1">Nucleus</location>
    </subcellularLocation>
</comment>
<keyword evidence="5" id="KW-0862">Zinc</keyword>
<dbReference type="PROSITE" id="PS50157">
    <property type="entry name" value="ZINC_FINGER_C2H2_2"/>
    <property type="match status" value="3"/>
</dbReference>
<keyword evidence="3" id="KW-0677">Repeat</keyword>
<keyword evidence="2" id="KW-0479">Metal-binding</keyword>
<dbReference type="GO" id="GO:0008270">
    <property type="term" value="F:zinc ion binding"/>
    <property type="evidence" value="ECO:0007669"/>
    <property type="project" value="UniProtKB-KW"/>
</dbReference>
<feature type="domain" description="C2H2-type" evidence="8">
    <location>
        <begin position="110"/>
        <end position="139"/>
    </location>
</feature>
<dbReference type="Proteomes" id="UP001372834">
    <property type="component" value="Unassembled WGS sequence"/>
</dbReference>
<keyword evidence="6" id="KW-0539">Nucleus</keyword>
<evidence type="ECO:0000313" key="10">
    <source>
        <dbReference type="Proteomes" id="UP001372834"/>
    </source>
</evidence>
<dbReference type="InterPro" id="IPR013087">
    <property type="entry name" value="Znf_C2H2_type"/>
</dbReference>
<comment type="caution">
    <text evidence="9">The sequence shown here is derived from an EMBL/GenBank/DDBJ whole genome shotgun (WGS) entry which is preliminary data.</text>
</comment>
<dbReference type="SMART" id="SM00355">
    <property type="entry name" value="ZnF_C2H2"/>
    <property type="match status" value="3"/>
</dbReference>
<dbReference type="SUPFAM" id="SSF57667">
    <property type="entry name" value="beta-beta-alpha zinc fingers"/>
    <property type="match status" value="2"/>
</dbReference>
<dbReference type="PANTHER" id="PTHR23235">
    <property type="entry name" value="KRUEPPEL-LIKE TRANSCRIPTION FACTOR"/>
    <property type="match status" value="1"/>
</dbReference>
<reference evidence="9 10" key="1">
    <citation type="submission" date="2023-10" db="EMBL/GenBank/DDBJ databases">
        <title>Genomes of two closely related lineages of the louse Polyplax serrata with different host specificities.</title>
        <authorList>
            <person name="Martinu J."/>
            <person name="Tarabai H."/>
            <person name="Stefka J."/>
            <person name="Hypsa V."/>
        </authorList>
    </citation>
    <scope>NUCLEOTIDE SEQUENCE [LARGE SCALE GENOMIC DNA]</scope>
    <source>
        <strain evidence="9">HR10_N</strain>
    </source>
</reference>
<feature type="domain" description="C2H2-type" evidence="8">
    <location>
        <begin position="80"/>
        <end position="109"/>
    </location>
</feature>
<sequence length="162" mass="18654">MRGLSWKLSVQKIESQDQFNSSTSSPEITVGKDRSAAMLLSLQRIKDVSMVFHKRTNVSVTAASPIGVDSNESLRRRKIHRCDVVGCDKVYTKSSHLKAHKRTHTGEKPYQCTWTGCTWKFARSDELTRHYRKHTGQKPFKCHLCARSFSRSDHLSLHMKRH</sequence>
<evidence type="ECO:0000256" key="7">
    <source>
        <dbReference type="PROSITE-ProRule" id="PRU00042"/>
    </source>
</evidence>
<evidence type="ECO:0000259" key="8">
    <source>
        <dbReference type="PROSITE" id="PS50157"/>
    </source>
</evidence>
<feature type="domain" description="C2H2-type" evidence="8">
    <location>
        <begin position="140"/>
        <end position="162"/>
    </location>
</feature>
<dbReference type="GO" id="GO:0000981">
    <property type="term" value="F:DNA-binding transcription factor activity, RNA polymerase II-specific"/>
    <property type="evidence" value="ECO:0007669"/>
    <property type="project" value="TreeGrafter"/>
</dbReference>
<proteinExistence type="predicted"/>
<dbReference type="FunFam" id="3.30.160.60:FF:000018">
    <property type="entry name" value="Krueppel-like factor 15"/>
    <property type="match status" value="1"/>
</dbReference>
<organism evidence="9 10">
    <name type="scientific">Polyplax serrata</name>
    <name type="common">Common mouse louse</name>
    <dbReference type="NCBI Taxonomy" id="468196"/>
    <lineage>
        <taxon>Eukaryota</taxon>
        <taxon>Metazoa</taxon>
        <taxon>Ecdysozoa</taxon>
        <taxon>Arthropoda</taxon>
        <taxon>Hexapoda</taxon>
        <taxon>Insecta</taxon>
        <taxon>Pterygota</taxon>
        <taxon>Neoptera</taxon>
        <taxon>Paraneoptera</taxon>
        <taxon>Psocodea</taxon>
        <taxon>Troctomorpha</taxon>
        <taxon>Phthiraptera</taxon>
        <taxon>Anoplura</taxon>
        <taxon>Polyplacidae</taxon>
        <taxon>Polyplax</taxon>
    </lineage>
</organism>
<dbReference type="Pfam" id="PF00096">
    <property type="entry name" value="zf-C2H2"/>
    <property type="match status" value="3"/>
</dbReference>
<evidence type="ECO:0000256" key="3">
    <source>
        <dbReference type="ARBA" id="ARBA00022737"/>
    </source>
</evidence>